<comment type="caution">
    <text evidence="10">The sequence shown here is derived from an EMBL/GenBank/DDBJ whole genome shotgun (WGS) entry which is preliminary data.</text>
</comment>
<keyword evidence="8" id="KW-1133">Transmembrane helix</keyword>
<feature type="compositionally biased region" description="Polar residues" evidence="7">
    <location>
        <begin position="599"/>
        <end position="613"/>
    </location>
</feature>
<dbReference type="PROSITE" id="PS00463">
    <property type="entry name" value="ZN2_CY6_FUNGAL_1"/>
    <property type="match status" value="1"/>
</dbReference>
<comment type="subcellular location">
    <subcellularLocation>
        <location evidence="1">Nucleus</location>
    </subcellularLocation>
</comment>
<feature type="compositionally biased region" description="Basic and acidic residues" evidence="7">
    <location>
        <begin position="129"/>
        <end position="146"/>
    </location>
</feature>
<dbReference type="PANTHER" id="PTHR31845:SF17">
    <property type="entry name" value="ZN(II)2CYS6 TRANSCRIPTION FACTOR (EUROFUNG)"/>
    <property type="match status" value="1"/>
</dbReference>
<feature type="compositionally biased region" description="Polar residues" evidence="7">
    <location>
        <begin position="8"/>
        <end position="17"/>
    </location>
</feature>
<name>A0ABR0ECB5_ZASCE</name>
<organism evidence="10 11">
    <name type="scientific">Zasmidium cellare</name>
    <name type="common">Wine cellar mold</name>
    <name type="synonym">Racodium cellare</name>
    <dbReference type="NCBI Taxonomy" id="395010"/>
    <lineage>
        <taxon>Eukaryota</taxon>
        <taxon>Fungi</taxon>
        <taxon>Dikarya</taxon>
        <taxon>Ascomycota</taxon>
        <taxon>Pezizomycotina</taxon>
        <taxon>Dothideomycetes</taxon>
        <taxon>Dothideomycetidae</taxon>
        <taxon>Mycosphaerellales</taxon>
        <taxon>Mycosphaerellaceae</taxon>
        <taxon>Zasmidium</taxon>
    </lineage>
</organism>
<keyword evidence="4" id="KW-0238">DNA-binding</keyword>
<evidence type="ECO:0000256" key="3">
    <source>
        <dbReference type="ARBA" id="ARBA00023015"/>
    </source>
</evidence>
<feature type="compositionally biased region" description="Polar residues" evidence="7">
    <location>
        <begin position="581"/>
        <end position="591"/>
    </location>
</feature>
<dbReference type="EMBL" id="JAXOVC010000007">
    <property type="protein sequence ID" value="KAK4498906.1"/>
    <property type="molecule type" value="Genomic_DNA"/>
</dbReference>
<protein>
    <recommendedName>
        <fullName evidence="9">Zn(2)-C6 fungal-type domain-containing protein</fullName>
    </recommendedName>
</protein>
<feature type="domain" description="Zn(2)-C6 fungal-type" evidence="9">
    <location>
        <begin position="43"/>
        <end position="73"/>
    </location>
</feature>
<dbReference type="InterPro" id="IPR036864">
    <property type="entry name" value="Zn2-C6_fun-type_DNA-bd_sf"/>
</dbReference>
<evidence type="ECO:0000256" key="1">
    <source>
        <dbReference type="ARBA" id="ARBA00004123"/>
    </source>
</evidence>
<feature type="transmembrane region" description="Helical" evidence="8">
    <location>
        <begin position="502"/>
        <end position="521"/>
    </location>
</feature>
<dbReference type="Gene3D" id="4.10.240.10">
    <property type="entry name" value="Zn(2)-C6 fungal-type DNA-binding domain"/>
    <property type="match status" value="1"/>
</dbReference>
<evidence type="ECO:0000259" key="9">
    <source>
        <dbReference type="PROSITE" id="PS50048"/>
    </source>
</evidence>
<evidence type="ECO:0000256" key="4">
    <source>
        <dbReference type="ARBA" id="ARBA00023125"/>
    </source>
</evidence>
<feature type="region of interest" description="Disordered" evidence="7">
    <location>
        <begin position="580"/>
        <end position="613"/>
    </location>
</feature>
<accession>A0ABR0ECB5</accession>
<dbReference type="InterPro" id="IPR007219">
    <property type="entry name" value="XnlR_reg_dom"/>
</dbReference>
<feature type="region of interest" description="Disordered" evidence="7">
    <location>
        <begin position="119"/>
        <end position="151"/>
    </location>
</feature>
<evidence type="ECO:0000256" key="5">
    <source>
        <dbReference type="ARBA" id="ARBA00023163"/>
    </source>
</evidence>
<keyword evidence="6" id="KW-0539">Nucleus</keyword>
<keyword evidence="8" id="KW-0812">Transmembrane</keyword>
<dbReference type="InterPro" id="IPR001138">
    <property type="entry name" value="Zn2Cys6_DnaBD"/>
</dbReference>
<evidence type="ECO:0000313" key="10">
    <source>
        <dbReference type="EMBL" id="KAK4498906.1"/>
    </source>
</evidence>
<keyword evidence="3" id="KW-0805">Transcription regulation</keyword>
<keyword evidence="8" id="KW-0472">Membrane</keyword>
<feature type="compositionally biased region" description="Basic and acidic residues" evidence="7">
    <location>
        <begin position="27"/>
        <end position="37"/>
    </location>
</feature>
<dbReference type="SMART" id="SM00066">
    <property type="entry name" value="GAL4"/>
    <property type="match status" value="1"/>
</dbReference>
<dbReference type="SMART" id="SM00906">
    <property type="entry name" value="Fungal_trans"/>
    <property type="match status" value="1"/>
</dbReference>
<dbReference type="Pfam" id="PF00172">
    <property type="entry name" value="Zn_clus"/>
    <property type="match status" value="1"/>
</dbReference>
<dbReference type="PANTHER" id="PTHR31845">
    <property type="entry name" value="FINGER DOMAIN PROTEIN, PUTATIVE-RELATED"/>
    <property type="match status" value="1"/>
</dbReference>
<keyword evidence="2" id="KW-0479">Metal-binding</keyword>
<keyword evidence="11" id="KW-1185">Reference proteome</keyword>
<keyword evidence="5" id="KW-0804">Transcription</keyword>
<evidence type="ECO:0000256" key="8">
    <source>
        <dbReference type="SAM" id="Phobius"/>
    </source>
</evidence>
<dbReference type="PROSITE" id="PS50048">
    <property type="entry name" value="ZN2_CY6_FUNGAL_2"/>
    <property type="match status" value="1"/>
</dbReference>
<dbReference type="Pfam" id="PF04082">
    <property type="entry name" value="Fungal_trans"/>
    <property type="match status" value="1"/>
</dbReference>
<evidence type="ECO:0000256" key="2">
    <source>
        <dbReference type="ARBA" id="ARBA00022723"/>
    </source>
</evidence>
<evidence type="ECO:0000256" key="7">
    <source>
        <dbReference type="SAM" id="MobiDB-lite"/>
    </source>
</evidence>
<feature type="region of interest" description="Disordered" evidence="7">
    <location>
        <begin position="1"/>
        <end position="43"/>
    </location>
</feature>
<dbReference type="InterPro" id="IPR051089">
    <property type="entry name" value="prtT"/>
</dbReference>
<proteinExistence type="predicted"/>
<dbReference type="Proteomes" id="UP001305779">
    <property type="component" value="Unassembled WGS sequence"/>
</dbReference>
<sequence>MDQGPEDNGTTAEQSQDARPAKRQKRSNGDEAGDGKASRHSKSCANCRRLKVKCEISENGADCSRCTRLGLTCLREKKSWINAEEEAEPNQVAIMKLERAVEDVLQKLKMPTLDMYTAPTIVKPRQPRFSRDNSEEAPDEKERDVSPDPMNSLIEATRLNGLRSQLRSVKQRRKGGMRRREHDIVSEKILSVEEGEELLSLFQKHQSHHLFSATIAADATVESLRKSSTVLFTAVMLVAALLVPGKEALHEAIHAQFIGLVSAAMFDRFHTLDDIRGLCIAALWQPYLSWKLSGLSIRIATELNLHHGFYSAFYESNITLDERKDSLERTRLWYLLYVLDHQSSIAYGRPPSMSELRPIKDFEMLLNSDSCTAADRNLIAQVTGLVGLSRAFDLFGLEPRRTMDGDDASVMNHSRFTENIQTWRDRWAGQQILSSGNYMSGSVELQYLFSNLVLNSLVLRGRPLDKISEMPSSLRPLALKAVESAHAILQNFLDDPRYADEIVGMPLYLHSIIAFAVVFLLKMARRWHLIGITIDASQRTIPLAERIIEMLQNCKAGANHMVFSMAKGFERMLKQLKKASIPSSTNMQSPPLSDRPRWATTNQDQSLSASGNVQYPVLNSNGTYDLYGSAMPVGGDFTTTTPGTTNSGISYTNWGFQDEELWSVGMGYDLLEPGGQGLSSTDFPLQMSGW</sequence>
<dbReference type="CDD" id="cd12148">
    <property type="entry name" value="fungal_TF_MHR"/>
    <property type="match status" value="1"/>
</dbReference>
<gene>
    <name evidence="10" type="ORF">PRZ48_009416</name>
</gene>
<evidence type="ECO:0000256" key="6">
    <source>
        <dbReference type="ARBA" id="ARBA00023242"/>
    </source>
</evidence>
<dbReference type="CDD" id="cd00067">
    <property type="entry name" value="GAL4"/>
    <property type="match status" value="1"/>
</dbReference>
<reference evidence="10 11" key="1">
    <citation type="journal article" date="2023" name="G3 (Bethesda)">
        <title>A chromosome-level genome assembly of Zasmidium syzygii isolated from banana leaves.</title>
        <authorList>
            <person name="van Westerhoven A.C."/>
            <person name="Mehrabi R."/>
            <person name="Talebi R."/>
            <person name="Steentjes M.B.F."/>
            <person name="Corcolon B."/>
            <person name="Chong P.A."/>
            <person name="Kema G.H.J."/>
            <person name="Seidl M.F."/>
        </authorList>
    </citation>
    <scope>NUCLEOTIDE SEQUENCE [LARGE SCALE GENOMIC DNA]</scope>
    <source>
        <strain evidence="10 11">P124</strain>
    </source>
</reference>
<evidence type="ECO:0000313" key="11">
    <source>
        <dbReference type="Proteomes" id="UP001305779"/>
    </source>
</evidence>
<dbReference type="SUPFAM" id="SSF57701">
    <property type="entry name" value="Zn2/Cys6 DNA-binding domain"/>
    <property type="match status" value="1"/>
</dbReference>